<protein>
    <submittedName>
        <fullName evidence="4">LysM domain/BON superfamily protein</fullName>
    </submittedName>
</protein>
<feature type="region of interest" description="Disordered" evidence="1">
    <location>
        <begin position="44"/>
        <end position="68"/>
    </location>
</feature>
<dbReference type="PANTHER" id="PTHR34700:SF4">
    <property type="entry name" value="PHAGE-LIKE ELEMENT PBSX PROTEIN XKDP"/>
    <property type="match status" value="1"/>
</dbReference>
<sequence length="168" mass="18171">MSLSSNTNSVVFSDGIKALLIVVIIIASFLLLLKVFEPQGEIPEEAASDQRSEQNESTEPVNDDETLEPEEIPLAATETALLKAEKTQLLISEFGYWFATDYLEGDINPGIYEVSTGDTLWEIAEAAYGDGALWTLILDANSADIGFLANGSQALIVPGQLLNIPPRL</sequence>
<evidence type="ECO:0000256" key="2">
    <source>
        <dbReference type="SAM" id="Phobius"/>
    </source>
</evidence>
<dbReference type="InterPro" id="IPR036779">
    <property type="entry name" value="LysM_dom_sf"/>
</dbReference>
<dbReference type="STRING" id="1617427.UZ20_WS6002001170"/>
<organism evidence="4 5">
    <name type="scientific">candidate division WS6 bacterium OLB21</name>
    <dbReference type="NCBI Taxonomy" id="1617427"/>
    <lineage>
        <taxon>Bacteria</taxon>
        <taxon>Candidatus Dojkabacteria</taxon>
    </lineage>
</organism>
<dbReference type="InterPro" id="IPR018392">
    <property type="entry name" value="LysM"/>
</dbReference>
<evidence type="ECO:0000256" key="1">
    <source>
        <dbReference type="SAM" id="MobiDB-lite"/>
    </source>
</evidence>
<reference evidence="4 5" key="1">
    <citation type="submission" date="2015-02" db="EMBL/GenBank/DDBJ databases">
        <title>Improved understanding of the partial-nitritation anammox process through 23 genomes representing the majority of the microbial community.</title>
        <authorList>
            <person name="Speth D.R."/>
            <person name="In T Zandt M."/>
            <person name="Guerrero Cruz S."/>
            <person name="Jetten M.S."/>
            <person name="Dutilh B.E."/>
        </authorList>
    </citation>
    <scope>NUCLEOTIDE SEQUENCE [LARGE SCALE GENOMIC DNA]</scope>
    <source>
        <strain evidence="4">OLB21</strain>
    </source>
</reference>
<keyword evidence="2" id="KW-1133">Transmembrane helix</keyword>
<name>A0A136KE31_9BACT</name>
<keyword evidence="2" id="KW-0472">Membrane</keyword>
<feature type="transmembrane region" description="Helical" evidence="2">
    <location>
        <begin position="15"/>
        <end position="33"/>
    </location>
</feature>
<dbReference type="SMART" id="SM00257">
    <property type="entry name" value="LysM"/>
    <property type="match status" value="1"/>
</dbReference>
<dbReference type="Proteomes" id="UP000070449">
    <property type="component" value="Unassembled WGS sequence"/>
</dbReference>
<keyword evidence="2" id="KW-0812">Transmembrane</keyword>
<evidence type="ECO:0000313" key="4">
    <source>
        <dbReference type="EMBL" id="KXK07661.1"/>
    </source>
</evidence>
<feature type="domain" description="LysM" evidence="3">
    <location>
        <begin position="110"/>
        <end position="164"/>
    </location>
</feature>
<gene>
    <name evidence="4" type="ORF">UZ20_WS6002001170</name>
</gene>
<dbReference type="Pfam" id="PF01476">
    <property type="entry name" value="LysM"/>
    <property type="match status" value="1"/>
</dbReference>
<dbReference type="AlphaFoldDB" id="A0A136KE31"/>
<proteinExistence type="predicted"/>
<dbReference type="Gene3D" id="3.10.350.10">
    <property type="entry name" value="LysM domain"/>
    <property type="match status" value="1"/>
</dbReference>
<dbReference type="EMBL" id="JYPD01000032">
    <property type="protein sequence ID" value="KXK07661.1"/>
    <property type="molecule type" value="Genomic_DNA"/>
</dbReference>
<accession>A0A136KE31</accession>
<dbReference type="PANTHER" id="PTHR34700">
    <property type="entry name" value="POTASSIUM BINDING PROTEIN KBP"/>
    <property type="match status" value="1"/>
</dbReference>
<comment type="caution">
    <text evidence="4">The sequence shown here is derived from an EMBL/GenBank/DDBJ whole genome shotgun (WGS) entry which is preliminary data.</text>
</comment>
<dbReference type="PROSITE" id="PS51782">
    <property type="entry name" value="LYSM"/>
    <property type="match status" value="1"/>
</dbReference>
<evidence type="ECO:0000313" key="5">
    <source>
        <dbReference type="Proteomes" id="UP000070449"/>
    </source>
</evidence>
<evidence type="ECO:0000259" key="3">
    <source>
        <dbReference type="PROSITE" id="PS51782"/>
    </source>
</evidence>
<dbReference type="CDD" id="cd00118">
    <property type="entry name" value="LysM"/>
    <property type="match status" value="1"/>
</dbReference>
<dbReference type="InterPro" id="IPR052196">
    <property type="entry name" value="Bact_Kbp"/>
</dbReference>